<dbReference type="AlphaFoldDB" id="G8BP02"/>
<dbReference type="InterPro" id="IPR014729">
    <property type="entry name" value="Rossmann-like_a/b/a_fold"/>
</dbReference>
<dbReference type="PANTHER" id="PTHR10695">
    <property type="entry name" value="DEPHOSPHO-COA KINASE-RELATED"/>
    <property type="match status" value="1"/>
</dbReference>
<dbReference type="EMBL" id="HE612856">
    <property type="protein sequence ID" value="CCE61630.1"/>
    <property type="molecule type" value="Genomic_DNA"/>
</dbReference>
<dbReference type="Gene3D" id="3.40.50.620">
    <property type="entry name" value="HUPs"/>
    <property type="match status" value="1"/>
</dbReference>
<evidence type="ECO:0000313" key="3">
    <source>
        <dbReference type="Proteomes" id="UP000005666"/>
    </source>
</evidence>
<evidence type="ECO:0000313" key="2">
    <source>
        <dbReference type="EMBL" id="CCE61630.1"/>
    </source>
</evidence>
<dbReference type="GO" id="GO:1990143">
    <property type="term" value="C:CoA-synthesizing protein complex"/>
    <property type="evidence" value="ECO:0007669"/>
    <property type="project" value="EnsemblFungi"/>
</dbReference>
<dbReference type="GO" id="GO:0015937">
    <property type="term" value="P:coenzyme A biosynthetic process"/>
    <property type="evidence" value="ECO:0007669"/>
    <property type="project" value="EnsemblFungi"/>
</dbReference>
<dbReference type="Proteomes" id="UP000005666">
    <property type="component" value="Chromosome 1"/>
</dbReference>
<evidence type="ECO:0000259" key="1">
    <source>
        <dbReference type="Pfam" id="PF01467"/>
    </source>
</evidence>
<dbReference type="KEGG" id="tpf:TPHA_0A05560"/>
<accession>G8BP02</accession>
<dbReference type="FunFam" id="3.40.50.620:FF:000089">
    <property type="entry name" value="Bifunctional coenzyme A synthase"/>
    <property type="match status" value="1"/>
</dbReference>
<dbReference type="Pfam" id="PF01467">
    <property type="entry name" value="CTP_transf_like"/>
    <property type="match status" value="1"/>
</dbReference>
<dbReference type="PANTHER" id="PTHR10695:SF46">
    <property type="entry name" value="BIFUNCTIONAL COENZYME A SYNTHASE-RELATED"/>
    <property type="match status" value="1"/>
</dbReference>
<feature type="domain" description="Cytidyltransferase-like" evidence="1">
    <location>
        <begin position="145"/>
        <end position="285"/>
    </location>
</feature>
<protein>
    <recommendedName>
        <fullName evidence="1">Cytidyltransferase-like domain-containing protein</fullName>
    </recommendedName>
</protein>
<dbReference type="HOGENOM" id="CLU_035272_0_1_1"/>
<dbReference type="OrthoDB" id="330671at2759"/>
<gene>
    <name evidence="2" type="primary">TPHA0A05560</name>
    <name evidence="2" type="ordered locus">TPHA_0A05560</name>
</gene>
<keyword evidence="3" id="KW-1185">Reference proteome</keyword>
<dbReference type="STRING" id="1071381.G8BP02"/>
<sequence length="291" mass="32819">MVKVGIVLEQIDRLDFGLLDNYLNLCLQELMCDINNGELDIILMKRFTSYTYLDNILGTLYTRSRDVLMMLNLPLVPINILLYQQSMPIIGTLHWDVLYVCSEDVKEKMASDKYISYEEPVTSTIQEKIVGENDKTENQYSVSALGGTFDHLHDGHKILLTVASFLTEHRLIVGITDKELLANKSFAEYLEPFETRSHNVTKFLELMNPALSIEVTPLKDVCGPTGRVPELEALIVSRETIKGGEIVNKERVTKGLAPLEICIVNVLGGQEGDNWSEKLSSTTMRKYIASK</sequence>
<dbReference type="InterPro" id="IPR004821">
    <property type="entry name" value="Cyt_trans-like"/>
</dbReference>
<dbReference type="GeneID" id="11532590"/>
<dbReference type="OMA" id="KDVCGPT"/>
<dbReference type="CDD" id="cd02164">
    <property type="entry name" value="PPAT_CoAS"/>
    <property type="match status" value="1"/>
</dbReference>
<dbReference type="SUPFAM" id="SSF52374">
    <property type="entry name" value="Nucleotidylyl transferase"/>
    <property type="match status" value="1"/>
</dbReference>
<dbReference type="GO" id="GO:0004140">
    <property type="term" value="F:dephospho-CoA kinase activity"/>
    <property type="evidence" value="ECO:0007669"/>
    <property type="project" value="TreeGrafter"/>
</dbReference>
<dbReference type="eggNOG" id="KOG3351">
    <property type="taxonomic scope" value="Eukaryota"/>
</dbReference>
<reference evidence="2 3" key="1">
    <citation type="journal article" date="2011" name="Proc. Natl. Acad. Sci. U.S.A.">
        <title>Evolutionary erosion of yeast sex chromosomes by mating-type switching accidents.</title>
        <authorList>
            <person name="Gordon J.L."/>
            <person name="Armisen D."/>
            <person name="Proux-Wera E."/>
            <person name="Oheigeartaigh S.S."/>
            <person name="Byrne K.P."/>
            <person name="Wolfe K.H."/>
        </authorList>
    </citation>
    <scope>NUCLEOTIDE SEQUENCE [LARGE SCALE GENOMIC DNA]</scope>
    <source>
        <strain evidence="3">ATCC 24235 / CBS 4417 / NBRC 1672 / NRRL Y-8282 / UCD 70-5</strain>
    </source>
</reference>
<name>G8BP02_TETPH</name>
<dbReference type="NCBIfam" id="NF001985">
    <property type="entry name" value="PRK00777.1"/>
    <property type="match status" value="1"/>
</dbReference>
<organism evidence="2 3">
    <name type="scientific">Tetrapisispora phaffii (strain ATCC 24235 / CBS 4417 / NBRC 1672 / NRRL Y-8282 / UCD 70-5)</name>
    <name type="common">Yeast</name>
    <name type="synonym">Fabospora phaffii</name>
    <dbReference type="NCBI Taxonomy" id="1071381"/>
    <lineage>
        <taxon>Eukaryota</taxon>
        <taxon>Fungi</taxon>
        <taxon>Dikarya</taxon>
        <taxon>Ascomycota</taxon>
        <taxon>Saccharomycotina</taxon>
        <taxon>Saccharomycetes</taxon>
        <taxon>Saccharomycetales</taxon>
        <taxon>Saccharomycetaceae</taxon>
        <taxon>Tetrapisispora</taxon>
    </lineage>
</organism>
<proteinExistence type="predicted"/>
<dbReference type="RefSeq" id="XP_003684064.1">
    <property type="nucleotide sequence ID" value="XM_003684016.1"/>
</dbReference>